<dbReference type="PRINTS" id="PR00038">
    <property type="entry name" value="HTHLUXR"/>
</dbReference>
<dbReference type="Gene3D" id="3.40.50.300">
    <property type="entry name" value="P-loop containing nucleotide triphosphate hydrolases"/>
    <property type="match status" value="1"/>
</dbReference>
<protein>
    <submittedName>
        <fullName evidence="4">DNA-binding CsgD family transcriptional regulator</fullName>
    </submittedName>
</protein>
<keyword evidence="4" id="KW-0238">DNA-binding</keyword>
<dbReference type="InterPro" id="IPR016032">
    <property type="entry name" value="Sig_transdc_resp-reg_C-effctor"/>
</dbReference>
<dbReference type="EMBL" id="JAGGMS010000001">
    <property type="protein sequence ID" value="MBP2181295.1"/>
    <property type="molecule type" value="Genomic_DNA"/>
</dbReference>
<keyword evidence="5" id="KW-1185">Reference proteome</keyword>
<accession>A0ABS4PQX4</accession>
<evidence type="ECO:0000256" key="2">
    <source>
        <dbReference type="ARBA" id="ARBA00022840"/>
    </source>
</evidence>
<name>A0ABS4PQX4_9PSEU</name>
<dbReference type="Gene3D" id="1.25.40.10">
    <property type="entry name" value="Tetratricopeptide repeat domain"/>
    <property type="match status" value="1"/>
</dbReference>
<dbReference type="PROSITE" id="PS50043">
    <property type="entry name" value="HTH_LUXR_2"/>
    <property type="match status" value="1"/>
</dbReference>
<dbReference type="InterPro" id="IPR000792">
    <property type="entry name" value="Tscrpt_reg_LuxR_C"/>
</dbReference>
<dbReference type="InterPro" id="IPR011990">
    <property type="entry name" value="TPR-like_helical_dom_sf"/>
</dbReference>
<evidence type="ECO:0000256" key="1">
    <source>
        <dbReference type="ARBA" id="ARBA00022741"/>
    </source>
</evidence>
<dbReference type="InterPro" id="IPR036388">
    <property type="entry name" value="WH-like_DNA-bd_sf"/>
</dbReference>
<dbReference type="SUPFAM" id="SSF48452">
    <property type="entry name" value="TPR-like"/>
    <property type="match status" value="1"/>
</dbReference>
<dbReference type="Pfam" id="PF00196">
    <property type="entry name" value="GerE"/>
    <property type="match status" value="1"/>
</dbReference>
<dbReference type="PANTHER" id="PTHR16305:SF35">
    <property type="entry name" value="TRANSCRIPTIONAL ACTIVATOR DOMAIN"/>
    <property type="match status" value="1"/>
</dbReference>
<dbReference type="Gene3D" id="1.10.10.10">
    <property type="entry name" value="Winged helix-like DNA-binding domain superfamily/Winged helix DNA-binding domain"/>
    <property type="match status" value="1"/>
</dbReference>
<evidence type="ECO:0000259" key="3">
    <source>
        <dbReference type="PROSITE" id="PS50043"/>
    </source>
</evidence>
<dbReference type="GO" id="GO:0003677">
    <property type="term" value="F:DNA binding"/>
    <property type="evidence" value="ECO:0007669"/>
    <property type="project" value="UniProtKB-KW"/>
</dbReference>
<dbReference type="InterPro" id="IPR041664">
    <property type="entry name" value="AAA_16"/>
</dbReference>
<dbReference type="RefSeq" id="WP_245369326.1">
    <property type="nucleotide sequence ID" value="NZ_JAGGMS010000001.1"/>
</dbReference>
<keyword evidence="1" id="KW-0547">Nucleotide-binding</keyword>
<evidence type="ECO:0000313" key="4">
    <source>
        <dbReference type="EMBL" id="MBP2181295.1"/>
    </source>
</evidence>
<dbReference type="PROSITE" id="PS00622">
    <property type="entry name" value="HTH_LUXR_1"/>
    <property type="match status" value="1"/>
</dbReference>
<reference evidence="4 5" key="1">
    <citation type="submission" date="2021-03" db="EMBL/GenBank/DDBJ databases">
        <title>Sequencing the genomes of 1000 actinobacteria strains.</title>
        <authorList>
            <person name="Klenk H.-P."/>
        </authorList>
    </citation>
    <scope>NUCLEOTIDE SEQUENCE [LARGE SCALE GENOMIC DNA]</scope>
    <source>
        <strain evidence="4 5">DSM 45510</strain>
    </source>
</reference>
<dbReference type="Proteomes" id="UP000741013">
    <property type="component" value="Unassembled WGS sequence"/>
</dbReference>
<sequence>MSRNAVPESSSPVLVGREAELRALAAAVTRPPAVVLLEGEAGIGKTRLLTELLRLPEVAARRLLVGYCQPMREPFPYGVVLEALREAGSHLATAELSPVTGVLRPYLPELAAFLPDPPEAADSRSERHRMFRAVRELLGVLGPAVLVVEDLHWSDDGSRQLLRFLTADLPPGLSLLLTYRREELPGGITLGRAFRPAPGTASEVVELSPFDAEGVRRLTTAILGRREVSPDFAALLHERTAGIPFVVEETLRTLRGAEGAVHSDGATARRLLDTAEVPALLREAMLERLSGLPIPARRLAYAAAVLGTPATREVLAEVAGLLPGRADEALTRLLDTQVLLESGPCRYGFRHTLAQQAVYRTLAGPDRQSLHQRAAVALATAEPPPLVRLAEHSRRGGDQAGWLRHGEAAADRAVEVGDPSTATGLLKDLLTEGLLADADVDRLAVKLSRVAVLGVAQQHEVIEVLAGLLNDRRLAPDSHGQVRLNLGLLLIRQEGGQESGRTEIEMAIHELGERDALALRGMSALAQPFIGTTPLAEHLRWMSKVDTLIEDVTDPGVLLTLIASNGPSRLHIGDPGAWELLARLPVRAESRAEQQQLARAHCNIGDACAWTGHLRKAENHLRTGIRLAHEGGASFLVSIASATRMHLDWLTGDWDSVTERARRLLEEYHELRPVADELSLVLGSLAVAKGEWERAERYFTDSGTGRAENAVTPVVLDAWGGTIRVLLAKEDVVAAAAAADDGLRLLRRKGVWAWAGELVPPAVIAYCTAGRIDAAAALTTEFADGIAGRDTPMADAALAEARGIVELHRQNPAAAIDFLTEARAGYAALPAPYYAALVAVRLLENAPAPDGELAALAEEFTALGATRDAARCRHLLRASGVVAPSRRGRRGYGNELSPRERDVARLVAGGSTNREIAEVLFLSRRTVEQHVANVLRKLDLHSRADLRSPSDPQR</sequence>
<dbReference type="SMART" id="SM00421">
    <property type="entry name" value="HTH_LUXR"/>
    <property type="match status" value="1"/>
</dbReference>
<dbReference type="CDD" id="cd06170">
    <property type="entry name" value="LuxR_C_like"/>
    <property type="match status" value="1"/>
</dbReference>
<dbReference type="PANTHER" id="PTHR16305">
    <property type="entry name" value="TESTICULAR SOLUBLE ADENYLYL CYCLASE"/>
    <property type="match status" value="1"/>
</dbReference>
<dbReference type="SUPFAM" id="SSF52540">
    <property type="entry name" value="P-loop containing nucleoside triphosphate hydrolases"/>
    <property type="match status" value="1"/>
</dbReference>
<gene>
    <name evidence="4" type="ORF">JOM49_002821</name>
</gene>
<keyword evidence="2" id="KW-0067">ATP-binding</keyword>
<evidence type="ECO:0000313" key="5">
    <source>
        <dbReference type="Proteomes" id="UP000741013"/>
    </source>
</evidence>
<comment type="caution">
    <text evidence="4">The sequence shown here is derived from an EMBL/GenBank/DDBJ whole genome shotgun (WGS) entry which is preliminary data.</text>
</comment>
<feature type="domain" description="HTH luxR-type" evidence="3">
    <location>
        <begin position="889"/>
        <end position="954"/>
    </location>
</feature>
<organism evidence="4 5">
    <name type="scientific">Amycolatopsis magusensis</name>
    <dbReference type="NCBI Taxonomy" id="882444"/>
    <lineage>
        <taxon>Bacteria</taxon>
        <taxon>Bacillati</taxon>
        <taxon>Actinomycetota</taxon>
        <taxon>Actinomycetes</taxon>
        <taxon>Pseudonocardiales</taxon>
        <taxon>Pseudonocardiaceae</taxon>
        <taxon>Amycolatopsis</taxon>
    </lineage>
</organism>
<proteinExistence type="predicted"/>
<dbReference type="SUPFAM" id="SSF46894">
    <property type="entry name" value="C-terminal effector domain of the bipartite response regulators"/>
    <property type="match status" value="1"/>
</dbReference>
<dbReference type="InterPro" id="IPR027417">
    <property type="entry name" value="P-loop_NTPase"/>
</dbReference>
<dbReference type="Pfam" id="PF13191">
    <property type="entry name" value="AAA_16"/>
    <property type="match status" value="1"/>
</dbReference>